<dbReference type="EMBL" id="CABIJS010000123">
    <property type="protein sequence ID" value="VUZ44120.1"/>
    <property type="molecule type" value="Genomic_DNA"/>
</dbReference>
<dbReference type="InterPro" id="IPR007074">
    <property type="entry name" value="LicD/FKTN/FKRP_NTP_transf"/>
</dbReference>
<dbReference type="Proteomes" id="UP000321570">
    <property type="component" value="Unassembled WGS sequence"/>
</dbReference>
<sequence length="324" mass="37865">MRHSISVPPTNYCIILSTFDPYLVLPNHGPDINVLPEVSSISWPYPNRPNFTRTTTGEKFDVKLSEGQYASLTRLLREFQRVMISINLQSDWFICAGSLLGSWRHHNMIPWDDDIDVCVDVQYREILNSVLRKLPWDYSTVSQRENDKLFFKPLDENATVNSLTIGSFRTPHRWSWPFLDIFYYQRNESNSELILFSKKHDIKEVFPLIYRPLGNHWYPTPRSPVLVLQKYYNGNVCFSSGYKHSLERSTRSETVECESLLNRHPFVRRCPSSVNHNRNDGLQLCDEHLVDGNGKSVHKIQTLVHLNDKDSLKFTVRNDKFQCP</sequence>
<proteinExistence type="predicted"/>
<evidence type="ECO:0000313" key="2">
    <source>
        <dbReference type="EMBL" id="VUZ44120.1"/>
    </source>
</evidence>
<dbReference type="PANTHER" id="PTHR43404:SF2">
    <property type="entry name" value="LIPOPOLYSACCHARIDE CHOLINEPHOSPHOTRANSFERASE LICD"/>
    <property type="match status" value="1"/>
</dbReference>
<dbReference type="GO" id="GO:0009100">
    <property type="term" value="P:glycoprotein metabolic process"/>
    <property type="evidence" value="ECO:0007669"/>
    <property type="project" value="UniProtKB-ARBA"/>
</dbReference>
<gene>
    <name evidence="2" type="ORF">WMSIL1_LOCUS4583</name>
</gene>
<dbReference type="PANTHER" id="PTHR43404">
    <property type="entry name" value="LIPOPOLYSACCHARIDE CHOLINEPHOSPHOTRANSFERASE LICD"/>
    <property type="match status" value="1"/>
</dbReference>
<reference evidence="2 3" key="1">
    <citation type="submission" date="2019-07" db="EMBL/GenBank/DDBJ databases">
        <authorList>
            <person name="Jastrzebski P J."/>
            <person name="Paukszto L."/>
            <person name="Jastrzebski P J."/>
        </authorList>
    </citation>
    <scope>NUCLEOTIDE SEQUENCE [LARGE SCALE GENOMIC DNA]</scope>
    <source>
        <strain evidence="2 3">WMS-il1</strain>
    </source>
</reference>
<organism evidence="2 3">
    <name type="scientific">Hymenolepis diminuta</name>
    <name type="common">Rat tapeworm</name>
    <dbReference type="NCBI Taxonomy" id="6216"/>
    <lineage>
        <taxon>Eukaryota</taxon>
        <taxon>Metazoa</taxon>
        <taxon>Spiralia</taxon>
        <taxon>Lophotrochozoa</taxon>
        <taxon>Platyhelminthes</taxon>
        <taxon>Cestoda</taxon>
        <taxon>Eucestoda</taxon>
        <taxon>Cyclophyllidea</taxon>
        <taxon>Hymenolepididae</taxon>
        <taxon>Hymenolepis</taxon>
    </lineage>
</organism>
<protein>
    <recommendedName>
        <fullName evidence="1">LicD/FKTN/FKRP nucleotidyltransferase domain-containing protein</fullName>
    </recommendedName>
</protein>
<name>A0A564YA48_HYMDI</name>
<dbReference type="InterPro" id="IPR052942">
    <property type="entry name" value="LPS_cholinephosphotransferase"/>
</dbReference>
<feature type="domain" description="LicD/FKTN/FKRP nucleotidyltransferase" evidence="1">
    <location>
        <begin position="92"/>
        <end position="197"/>
    </location>
</feature>
<dbReference type="AlphaFoldDB" id="A0A564YA48"/>
<evidence type="ECO:0000259" key="1">
    <source>
        <dbReference type="Pfam" id="PF04991"/>
    </source>
</evidence>
<evidence type="ECO:0000313" key="3">
    <source>
        <dbReference type="Proteomes" id="UP000321570"/>
    </source>
</evidence>
<keyword evidence="3" id="KW-1185">Reference proteome</keyword>
<accession>A0A564YA48</accession>
<dbReference type="Pfam" id="PF04991">
    <property type="entry name" value="LicD"/>
    <property type="match status" value="1"/>
</dbReference>